<evidence type="ECO:0000256" key="8">
    <source>
        <dbReference type="ARBA" id="ARBA00023273"/>
    </source>
</evidence>
<dbReference type="Pfam" id="PF08393">
    <property type="entry name" value="DHC_N2"/>
    <property type="match status" value="1"/>
</dbReference>
<dbReference type="GO" id="GO:0045505">
    <property type="term" value="F:dynein intermediate chain binding"/>
    <property type="evidence" value="ECO:0007669"/>
    <property type="project" value="InterPro"/>
</dbReference>
<accession>A0A8S3ZT86</accession>
<protein>
    <recommendedName>
        <fullName evidence="9">Dynein heavy chain linker domain-containing protein</fullName>
    </recommendedName>
</protein>
<dbReference type="InterPro" id="IPR042222">
    <property type="entry name" value="Dynein_2_N"/>
</dbReference>
<comment type="caution">
    <text evidence="10">The sequence shown here is derived from an EMBL/GenBank/DDBJ whole genome shotgun (WGS) entry which is preliminary data.</text>
</comment>
<feature type="non-terminal residue" evidence="10">
    <location>
        <position position="254"/>
    </location>
</feature>
<dbReference type="GO" id="GO:0030286">
    <property type="term" value="C:dynein complex"/>
    <property type="evidence" value="ECO:0007669"/>
    <property type="project" value="UniProtKB-KW"/>
</dbReference>
<proteinExistence type="predicted"/>
<evidence type="ECO:0000256" key="3">
    <source>
        <dbReference type="ARBA" id="ARBA00022490"/>
    </source>
</evidence>
<keyword evidence="11" id="KW-1185">Reference proteome</keyword>
<dbReference type="InterPro" id="IPR042228">
    <property type="entry name" value="Dynein_linker_3"/>
</dbReference>
<dbReference type="AlphaFoldDB" id="A0A8S3ZT86"/>
<name>A0A8S3ZT86_9EUPU</name>
<reference evidence="10" key="1">
    <citation type="submission" date="2021-04" db="EMBL/GenBank/DDBJ databases">
        <authorList>
            <consortium name="Molecular Ecology Group"/>
        </authorList>
    </citation>
    <scope>NUCLEOTIDE SEQUENCE</scope>
</reference>
<evidence type="ECO:0000256" key="1">
    <source>
        <dbReference type="ARBA" id="ARBA00004245"/>
    </source>
</evidence>
<keyword evidence="3" id="KW-0963">Cytoplasm</keyword>
<dbReference type="Gene3D" id="1.20.140.100">
    <property type="entry name" value="Dynein heavy chain, N-terminal domain 2"/>
    <property type="match status" value="1"/>
</dbReference>
<dbReference type="OrthoDB" id="6160311at2759"/>
<feature type="domain" description="Dynein heavy chain linker" evidence="9">
    <location>
        <begin position="1"/>
        <end position="160"/>
    </location>
</feature>
<keyword evidence="5" id="KW-0243">Dynein</keyword>
<keyword evidence="8" id="KW-0966">Cell projection</keyword>
<evidence type="ECO:0000256" key="4">
    <source>
        <dbReference type="ARBA" id="ARBA00022741"/>
    </source>
</evidence>
<dbReference type="InterPro" id="IPR013602">
    <property type="entry name" value="Dynein_heavy_linker"/>
</dbReference>
<dbReference type="GO" id="GO:0007018">
    <property type="term" value="P:microtubule-based movement"/>
    <property type="evidence" value="ECO:0007669"/>
    <property type="project" value="InterPro"/>
</dbReference>
<dbReference type="Gene3D" id="3.20.180.20">
    <property type="entry name" value="Dynein heavy chain, N-terminal domain 2"/>
    <property type="match status" value="1"/>
</dbReference>
<dbReference type="FunFam" id="3.20.180.20:FF:000003">
    <property type="entry name" value="Dynein heavy chain 12, axonemal"/>
    <property type="match status" value="1"/>
</dbReference>
<dbReference type="PANTHER" id="PTHR22878:SF70">
    <property type="entry name" value="DYNEIN HEAVY CHAIN 2, AXONEMAL"/>
    <property type="match status" value="1"/>
</dbReference>
<keyword evidence="7" id="KW-0206">Cytoskeleton</keyword>
<gene>
    <name evidence="10" type="ORF">CUNI_LOCUS16786</name>
</gene>
<dbReference type="PANTHER" id="PTHR22878">
    <property type="entry name" value="DYNEIN HEAVY CHAIN 6, AXONEMAL-LIKE-RELATED"/>
    <property type="match status" value="1"/>
</dbReference>
<evidence type="ECO:0000256" key="7">
    <source>
        <dbReference type="ARBA" id="ARBA00023212"/>
    </source>
</evidence>
<evidence type="ECO:0000313" key="10">
    <source>
        <dbReference type="EMBL" id="CAG5131228.1"/>
    </source>
</evidence>
<dbReference type="GO" id="GO:0000166">
    <property type="term" value="F:nucleotide binding"/>
    <property type="evidence" value="ECO:0007669"/>
    <property type="project" value="UniProtKB-KW"/>
</dbReference>
<dbReference type="GO" id="GO:0051959">
    <property type="term" value="F:dynein light intermediate chain binding"/>
    <property type="evidence" value="ECO:0007669"/>
    <property type="project" value="InterPro"/>
</dbReference>
<dbReference type="GO" id="GO:0042995">
    <property type="term" value="C:cell projection"/>
    <property type="evidence" value="ECO:0007669"/>
    <property type="project" value="UniProtKB-SubCell"/>
</dbReference>
<comment type="subcellular location">
    <subcellularLocation>
        <location evidence="2">Cell projection</location>
    </subcellularLocation>
    <subcellularLocation>
        <location evidence="1">Cytoplasm</location>
        <location evidence="1">Cytoskeleton</location>
    </subcellularLocation>
</comment>
<keyword evidence="4" id="KW-0547">Nucleotide-binding</keyword>
<organism evidence="10 11">
    <name type="scientific">Candidula unifasciata</name>
    <dbReference type="NCBI Taxonomy" id="100452"/>
    <lineage>
        <taxon>Eukaryota</taxon>
        <taxon>Metazoa</taxon>
        <taxon>Spiralia</taxon>
        <taxon>Lophotrochozoa</taxon>
        <taxon>Mollusca</taxon>
        <taxon>Gastropoda</taxon>
        <taxon>Heterobranchia</taxon>
        <taxon>Euthyneura</taxon>
        <taxon>Panpulmonata</taxon>
        <taxon>Eupulmonata</taxon>
        <taxon>Stylommatophora</taxon>
        <taxon>Helicina</taxon>
        <taxon>Helicoidea</taxon>
        <taxon>Geomitridae</taxon>
        <taxon>Candidula</taxon>
    </lineage>
</organism>
<keyword evidence="6" id="KW-0175">Coiled coil</keyword>
<sequence>MPEEGKMFSTVDRNFKDIMAKCAKNPLVLEACTQVGVLEKIIDSNVLLDKINRGLNAYLEKKRLFFPRFFFLSNDEMLEILSETKDPLRVQPHLKKCFEGIAKLDFDSDLVIHGMFSSEGEAVQFSYTIDTNEAKGAVEKWLLQVQNCMLVSVRDVIEEAIEEYQNTPRKQWVQEWPGQVVICVGSIFWTQEVHESIGMGSDGLNAYLKVLHDQLGDIVDLVRGKLTTQQRITLGALVVIDVHARDVVHDIALK</sequence>
<evidence type="ECO:0000256" key="5">
    <source>
        <dbReference type="ARBA" id="ARBA00023017"/>
    </source>
</evidence>
<evidence type="ECO:0000259" key="9">
    <source>
        <dbReference type="Pfam" id="PF08393"/>
    </source>
</evidence>
<dbReference type="InterPro" id="IPR026983">
    <property type="entry name" value="DHC"/>
</dbReference>
<evidence type="ECO:0000256" key="2">
    <source>
        <dbReference type="ARBA" id="ARBA00004316"/>
    </source>
</evidence>
<evidence type="ECO:0000256" key="6">
    <source>
        <dbReference type="ARBA" id="ARBA00023054"/>
    </source>
</evidence>
<evidence type="ECO:0000313" key="11">
    <source>
        <dbReference type="Proteomes" id="UP000678393"/>
    </source>
</evidence>
<dbReference type="Gene3D" id="1.20.58.1120">
    <property type="match status" value="1"/>
</dbReference>
<dbReference type="Proteomes" id="UP000678393">
    <property type="component" value="Unassembled WGS sequence"/>
</dbReference>
<dbReference type="EMBL" id="CAJHNH020004543">
    <property type="protein sequence ID" value="CAG5131228.1"/>
    <property type="molecule type" value="Genomic_DNA"/>
</dbReference>